<evidence type="ECO:0000259" key="1">
    <source>
        <dbReference type="Pfam" id="PF03205"/>
    </source>
</evidence>
<name>A0A073IPN9_9BACT</name>
<dbReference type="GeneID" id="90984353"/>
<dbReference type="eggNOG" id="COG1763">
    <property type="taxonomic scope" value="Bacteria"/>
</dbReference>
<feature type="domain" description="Molybdopterin-guanine dinucleotide biosynthesis protein B (MobB)" evidence="1">
    <location>
        <begin position="5"/>
        <end position="110"/>
    </location>
</feature>
<dbReference type="InterPro" id="IPR052539">
    <property type="entry name" value="MGD_biosynthesis_adapter"/>
</dbReference>
<protein>
    <recommendedName>
        <fullName evidence="1">Molybdopterin-guanine dinucleotide biosynthesis protein B (MobB) domain-containing protein</fullName>
    </recommendedName>
</protein>
<dbReference type="OrthoDB" id="9786803at2"/>
<dbReference type="PANTHER" id="PTHR40072">
    <property type="entry name" value="MOLYBDOPTERIN-GUANINE DINUCLEOTIDE BIOSYNTHESIS ADAPTER PROTEIN-RELATED"/>
    <property type="match status" value="1"/>
</dbReference>
<proteinExistence type="predicted"/>
<dbReference type="AlphaFoldDB" id="A0A073IPN9"/>
<dbReference type="InterPro" id="IPR027417">
    <property type="entry name" value="P-loop_NTPase"/>
</dbReference>
<dbReference type="GO" id="GO:0006777">
    <property type="term" value="P:Mo-molybdopterin cofactor biosynthetic process"/>
    <property type="evidence" value="ECO:0007669"/>
    <property type="project" value="InterPro"/>
</dbReference>
<dbReference type="EMBL" id="JMKI01000047">
    <property type="protein sequence ID" value="KEJ91441.1"/>
    <property type="molecule type" value="Genomic_DNA"/>
</dbReference>
<dbReference type="SUPFAM" id="SSF52540">
    <property type="entry name" value="P-loop containing nucleoside triphosphate hydrolases"/>
    <property type="match status" value="1"/>
</dbReference>
<organism evidence="2 3">
    <name type="scientific">Synergistes jonesii</name>
    <dbReference type="NCBI Taxonomy" id="2754"/>
    <lineage>
        <taxon>Bacteria</taxon>
        <taxon>Thermotogati</taxon>
        <taxon>Synergistota</taxon>
        <taxon>Synergistia</taxon>
        <taxon>Synergistales</taxon>
        <taxon>Synergistaceae</taxon>
        <taxon>Synergistes</taxon>
    </lineage>
</organism>
<comment type="caution">
    <text evidence="2">The sequence shown here is derived from an EMBL/GenBank/DDBJ whole genome shotgun (WGS) entry which is preliminary data.</text>
</comment>
<dbReference type="Proteomes" id="UP000027665">
    <property type="component" value="Unassembled WGS sequence"/>
</dbReference>
<gene>
    <name evidence="2" type="ORF">EH55_09540</name>
</gene>
<sequence length="218" mass="23845">MIRTIAVSGFKNSGKTTLCRRLIEELARLGVRTGYIKRTSEDALDAEGPDTSKLRGAGVTAVLWGDDGLRAEESRRDMSQEYIVSKYFPDCEIVILEGGKYLDLPKIWVESETPRPGGVKGVFMLYDRKRPGDGAARFGAGDEALIAKKLAGLVRGGNYRSSSVFVGGRELPMKDFIADFVRGVVLGMLSSLKGGRARGEEVKVFIRGEKNDSPRAPR</sequence>
<dbReference type="RefSeq" id="WP_037977819.1">
    <property type="nucleotide sequence ID" value="NZ_JAWRIX010000043.1"/>
</dbReference>
<reference evidence="2 3" key="1">
    <citation type="submission" date="2014-04" db="EMBL/GenBank/DDBJ databases">
        <title>Draft Genome Sequence of Synergistes jonesii.</title>
        <authorList>
            <person name="Coil D.A."/>
            <person name="Eisen J.A."/>
            <person name="Holland-Moritz H.E."/>
        </authorList>
    </citation>
    <scope>NUCLEOTIDE SEQUENCE [LARGE SCALE GENOMIC DNA]</scope>
    <source>
        <strain evidence="2 3">78-1</strain>
    </source>
</reference>
<evidence type="ECO:0000313" key="2">
    <source>
        <dbReference type="EMBL" id="KEJ91441.1"/>
    </source>
</evidence>
<accession>A0A073IPN9</accession>
<keyword evidence="3" id="KW-1185">Reference proteome</keyword>
<dbReference type="PANTHER" id="PTHR40072:SF1">
    <property type="entry name" value="MOLYBDOPTERIN-GUANINE DINUCLEOTIDE BIOSYNTHESIS ADAPTER PROTEIN"/>
    <property type="match status" value="1"/>
</dbReference>
<dbReference type="GO" id="GO:0005525">
    <property type="term" value="F:GTP binding"/>
    <property type="evidence" value="ECO:0007669"/>
    <property type="project" value="InterPro"/>
</dbReference>
<dbReference type="Gene3D" id="3.40.50.300">
    <property type="entry name" value="P-loop containing nucleotide triphosphate hydrolases"/>
    <property type="match status" value="1"/>
</dbReference>
<dbReference type="Pfam" id="PF03205">
    <property type="entry name" value="MobB"/>
    <property type="match status" value="1"/>
</dbReference>
<dbReference type="STRING" id="2754.EH55_09540"/>
<evidence type="ECO:0000313" key="3">
    <source>
        <dbReference type="Proteomes" id="UP000027665"/>
    </source>
</evidence>
<dbReference type="InterPro" id="IPR004435">
    <property type="entry name" value="MobB_dom"/>
</dbReference>